<dbReference type="EMBL" id="KI517953">
    <property type="protein sequence ID" value="ESQ28000.1"/>
    <property type="molecule type" value="Genomic_DNA"/>
</dbReference>
<feature type="transmembrane region" description="Helical" evidence="2">
    <location>
        <begin position="396"/>
        <end position="429"/>
    </location>
</feature>
<organism evidence="3 4">
    <name type="scientific">Eutrema salsugineum</name>
    <name type="common">Saltwater cress</name>
    <name type="synonym">Sisymbrium salsugineum</name>
    <dbReference type="NCBI Taxonomy" id="72664"/>
    <lineage>
        <taxon>Eukaryota</taxon>
        <taxon>Viridiplantae</taxon>
        <taxon>Streptophyta</taxon>
        <taxon>Embryophyta</taxon>
        <taxon>Tracheophyta</taxon>
        <taxon>Spermatophyta</taxon>
        <taxon>Magnoliopsida</taxon>
        <taxon>eudicotyledons</taxon>
        <taxon>Gunneridae</taxon>
        <taxon>Pentapetalae</taxon>
        <taxon>rosids</taxon>
        <taxon>malvids</taxon>
        <taxon>Brassicales</taxon>
        <taxon>Brassicaceae</taxon>
        <taxon>Eutremeae</taxon>
        <taxon>Eutrema</taxon>
    </lineage>
</organism>
<keyword evidence="2" id="KW-1133">Transmembrane helix</keyword>
<dbReference type="GO" id="GO:0006952">
    <property type="term" value="P:defense response"/>
    <property type="evidence" value="ECO:0007669"/>
    <property type="project" value="InterPro"/>
</dbReference>
<dbReference type="PANTHER" id="PTHR35322">
    <property type="entry name" value="PROTEIN CPR-5"/>
    <property type="match status" value="1"/>
</dbReference>
<feature type="transmembrane region" description="Helical" evidence="2">
    <location>
        <begin position="371"/>
        <end position="390"/>
    </location>
</feature>
<dbReference type="PANTHER" id="PTHR35322:SF2">
    <property type="entry name" value="PROTEIN CPR-5"/>
    <property type="match status" value="1"/>
</dbReference>
<accession>V4JRY4</accession>
<feature type="transmembrane region" description="Helical" evidence="2">
    <location>
        <begin position="76"/>
        <end position="98"/>
    </location>
</feature>
<dbReference type="InterPro" id="IPR044708">
    <property type="entry name" value="CPR5"/>
</dbReference>
<keyword evidence="4" id="KW-1185">Reference proteome</keyword>
<evidence type="ECO:0000313" key="3">
    <source>
        <dbReference type="EMBL" id="ESQ28000.1"/>
    </source>
</evidence>
<dbReference type="GO" id="GO:0010090">
    <property type="term" value="P:trichome morphogenesis"/>
    <property type="evidence" value="ECO:0007669"/>
    <property type="project" value="InterPro"/>
</dbReference>
<keyword evidence="2" id="KW-0812">Transmembrane</keyword>
<evidence type="ECO:0000313" key="4">
    <source>
        <dbReference type="Proteomes" id="UP000030689"/>
    </source>
</evidence>
<name>V4JRY4_EUTSA</name>
<feature type="transmembrane region" description="Helical" evidence="2">
    <location>
        <begin position="280"/>
        <end position="299"/>
    </location>
</feature>
<dbReference type="GO" id="GO:0010150">
    <property type="term" value="P:leaf senescence"/>
    <property type="evidence" value="ECO:0007669"/>
    <property type="project" value="InterPro"/>
</dbReference>
<reference evidence="3 4" key="1">
    <citation type="journal article" date="2013" name="Front. Plant Sci.">
        <title>The Reference Genome of the Halophytic Plant Eutrema salsugineum.</title>
        <authorList>
            <person name="Yang R."/>
            <person name="Jarvis D.E."/>
            <person name="Chen H."/>
            <person name="Beilstein M.A."/>
            <person name="Grimwood J."/>
            <person name="Jenkins J."/>
            <person name="Shu S."/>
            <person name="Prochnik S."/>
            <person name="Xin M."/>
            <person name="Ma C."/>
            <person name="Schmutz J."/>
            <person name="Wing R.A."/>
            <person name="Mitchell-Olds T."/>
            <person name="Schumaker K.S."/>
            <person name="Wang X."/>
        </authorList>
    </citation>
    <scope>NUCLEOTIDE SEQUENCE [LARGE SCALE GENOMIC DNA]</scope>
</reference>
<protein>
    <recommendedName>
        <fullName evidence="5">Protein CPR-5</fullName>
    </recommendedName>
</protein>
<dbReference type="eggNOG" id="ENOG502QU8R">
    <property type="taxonomic scope" value="Eukaryota"/>
</dbReference>
<dbReference type="OMA" id="WARRCFF"/>
<dbReference type="AlphaFoldDB" id="V4JRY4"/>
<evidence type="ECO:0000256" key="2">
    <source>
        <dbReference type="SAM" id="Phobius"/>
    </source>
</evidence>
<feature type="transmembrane region" description="Helical" evidence="2">
    <location>
        <begin position="450"/>
        <end position="472"/>
    </location>
</feature>
<dbReference type="Proteomes" id="UP000030689">
    <property type="component" value="Unassembled WGS sequence"/>
</dbReference>
<keyword evidence="2" id="KW-0472">Membrane</keyword>
<evidence type="ECO:0008006" key="5">
    <source>
        <dbReference type="Google" id="ProtNLM"/>
    </source>
</evidence>
<evidence type="ECO:0000256" key="1">
    <source>
        <dbReference type="SAM" id="MobiDB-lite"/>
    </source>
</evidence>
<feature type="transmembrane region" description="Helical" evidence="2">
    <location>
        <begin position="342"/>
        <end position="359"/>
    </location>
</feature>
<dbReference type="KEGG" id="eus:EUTSA_v10019768mg"/>
<dbReference type="STRING" id="72664.V4JRY4"/>
<feature type="region of interest" description="Disordered" evidence="1">
    <location>
        <begin position="1"/>
        <end position="43"/>
    </location>
</feature>
<sequence length="487" mass="55171">MMTKKIKPSPLEKRNLKPKKTMNNDEASSSCSSSSNPNYTRRVSRVAYRLRNPTVRLGMARRSVGERQAEALARPLVYIICSVYILFMRYLTFVHMVLQRNAAGQNLHVDDLAVISTSAVKESLANVYGDKLGSFATNFERSFKSTLSILKLTNEYTFPQHSNNNNVATSTIDECSDTELSAMETSSATSAYEVIQGERSEMSLTTFERRRLEEKARANDLKTMEIGLKMTKIAISSESNNLEKAKLEMAASKAAFKDEKFKTELEDSRRDDFVVKTMDWLGVSVFIMVACMIYGASVFSQEKIKGATSICEPSKEKSYLWWGFSWLNTESINILICRLGVWLKYFGVLMILVFTYLIMSRSSQTRPVTFIVVFLSIVCGLAGEFCVETLGGNSDLWLYLWQVFCVLLFLANVFTDVVYGLIYGPVTVTQGTRLSRRDKNTWVPYWARRCFFFGLIRFVLPAITGLLAFATFGEWIDHFFGGRGSKD</sequence>
<dbReference type="Gramene" id="ESQ28000">
    <property type="protein sequence ID" value="ESQ28000"/>
    <property type="gene ID" value="EUTSA_v10019768mg"/>
</dbReference>
<proteinExistence type="predicted"/>
<gene>
    <name evidence="3" type="ORF">EUTSA_v10019768mg</name>
</gene>